<evidence type="ECO:0000313" key="1">
    <source>
        <dbReference type="EMBL" id="GKT31542.1"/>
    </source>
</evidence>
<feature type="non-terminal residue" evidence="1">
    <location>
        <position position="100"/>
    </location>
</feature>
<name>A0ABQ5KG92_9EUKA</name>
<reference evidence="1" key="1">
    <citation type="submission" date="2022-03" db="EMBL/GenBank/DDBJ databases">
        <title>Draft genome sequence of Aduncisulcus paluster, a free-living microaerophilic Fornicata.</title>
        <authorList>
            <person name="Yuyama I."/>
            <person name="Kume K."/>
            <person name="Tamura T."/>
            <person name="Inagaki Y."/>
            <person name="Hashimoto T."/>
        </authorList>
    </citation>
    <scope>NUCLEOTIDE SEQUENCE</scope>
    <source>
        <strain evidence="1">NY0171</strain>
    </source>
</reference>
<keyword evidence="2" id="KW-1185">Reference proteome</keyword>
<gene>
    <name evidence="1" type="ORF">ADUPG1_002065</name>
</gene>
<dbReference type="EMBL" id="BQXS01002183">
    <property type="protein sequence ID" value="GKT31542.1"/>
    <property type="molecule type" value="Genomic_DNA"/>
</dbReference>
<protein>
    <submittedName>
        <fullName evidence="1">Uncharacterized protein</fullName>
    </submittedName>
</protein>
<sequence length="100" mass="11287">MYKPVIHQCFSCFLSGAAIGGDQYCVPRKTVDHHYNVSLSSPRYPKGTNRIDGYYLEWTVYHRIPHDPCDAPPETSLLANSTLLYESFGCLLGAFDKDLL</sequence>
<organism evidence="1 2">
    <name type="scientific">Aduncisulcus paluster</name>
    <dbReference type="NCBI Taxonomy" id="2918883"/>
    <lineage>
        <taxon>Eukaryota</taxon>
        <taxon>Metamonada</taxon>
        <taxon>Carpediemonas-like organisms</taxon>
        <taxon>Aduncisulcus</taxon>
    </lineage>
</organism>
<accession>A0ABQ5KG92</accession>
<dbReference type="Proteomes" id="UP001057375">
    <property type="component" value="Unassembled WGS sequence"/>
</dbReference>
<comment type="caution">
    <text evidence="1">The sequence shown here is derived from an EMBL/GenBank/DDBJ whole genome shotgun (WGS) entry which is preliminary data.</text>
</comment>
<evidence type="ECO:0000313" key="2">
    <source>
        <dbReference type="Proteomes" id="UP001057375"/>
    </source>
</evidence>
<proteinExistence type="predicted"/>